<organism evidence="1 2">
    <name type="scientific">Demequina muriae</name>
    <dbReference type="NCBI Taxonomy" id="3051664"/>
    <lineage>
        <taxon>Bacteria</taxon>
        <taxon>Bacillati</taxon>
        <taxon>Actinomycetota</taxon>
        <taxon>Actinomycetes</taxon>
        <taxon>Micrococcales</taxon>
        <taxon>Demequinaceae</taxon>
        <taxon>Demequina</taxon>
    </lineage>
</organism>
<sequence length="63" mass="6917">MAAPVGNSNAKKGKEWFDALRKECVQKDALRKIASVVVEKAMQGETWAIQEVANRFDGKPAQA</sequence>
<gene>
    <name evidence="1" type="ORF">QQX02_13055</name>
</gene>
<comment type="caution">
    <text evidence="1">The sequence shown here is derived from an EMBL/GenBank/DDBJ whole genome shotgun (WGS) entry which is preliminary data.</text>
</comment>
<dbReference type="Proteomes" id="UP001172708">
    <property type="component" value="Unassembled WGS sequence"/>
</dbReference>
<evidence type="ECO:0000313" key="2">
    <source>
        <dbReference type="Proteomes" id="UP001172708"/>
    </source>
</evidence>
<protein>
    <submittedName>
        <fullName evidence="1">Uncharacterized protein</fullName>
    </submittedName>
</protein>
<dbReference type="EMBL" id="JAUHQA010000005">
    <property type="protein sequence ID" value="MDN4481852.1"/>
    <property type="molecule type" value="Genomic_DNA"/>
</dbReference>
<dbReference type="RefSeq" id="WP_301143789.1">
    <property type="nucleotide sequence ID" value="NZ_JAUHQA010000005.1"/>
</dbReference>
<reference evidence="1" key="1">
    <citation type="submission" date="2023-06" db="EMBL/GenBank/DDBJ databases">
        <title>Egi l300058.</title>
        <authorList>
            <person name="Gao L."/>
            <person name="Fang B.-Z."/>
            <person name="Li W.-J."/>
        </authorList>
    </citation>
    <scope>NUCLEOTIDE SEQUENCE</scope>
    <source>
        <strain evidence="1">EGI L300058</strain>
    </source>
</reference>
<feature type="non-terminal residue" evidence="1">
    <location>
        <position position="63"/>
    </location>
</feature>
<keyword evidence="2" id="KW-1185">Reference proteome</keyword>
<proteinExistence type="predicted"/>
<accession>A0ABT8GKA7</accession>
<evidence type="ECO:0000313" key="1">
    <source>
        <dbReference type="EMBL" id="MDN4481852.1"/>
    </source>
</evidence>
<name>A0ABT8GKA7_9MICO</name>